<organism evidence="3 4">
    <name type="scientific">Colletotrichum limetticola</name>
    <dbReference type="NCBI Taxonomy" id="1209924"/>
    <lineage>
        <taxon>Eukaryota</taxon>
        <taxon>Fungi</taxon>
        <taxon>Dikarya</taxon>
        <taxon>Ascomycota</taxon>
        <taxon>Pezizomycotina</taxon>
        <taxon>Sordariomycetes</taxon>
        <taxon>Hypocreomycetidae</taxon>
        <taxon>Glomerellales</taxon>
        <taxon>Glomerellaceae</taxon>
        <taxon>Colletotrichum</taxon>
        <taxon>Colletotrichum acutatum species complex</taxon>
    </lineage>
</organism>
<accession>A0ABQ9P792</accession>
<protein>
    <recommendedName>
        <fullName evidence="2">DUF3295 domain-containing protein</fullName>
    </recommendedName>
</protein>
<feature type="compositionally biased region" description="Polar residues" evidence="1">
    <location>
        <begin position="131"/>
        <end position="163"/>
    </location>
</feature>
<dbReference type="PANTHER" id="PTHR28014:SF1">
    <property type="entry name" value="NEGATIVE REGULATOR OF RAS-CAMP PATHWAY"/>
    <property type="match status" value="1"/>
</dbReference>
<evidence type="ECO:0000256" key="1">
    <source>
        <dbReference type="SAM" id="MobiDB-lite"/>
    </source>
</evidence>
<feature type="region of interest" description="Disordered" evidence="1">
    <location>
        <begin position="199"/>
        <end position="239"/>
    </location>
</feature>
<dbReference type="PANTHER" id="PTHR28014">
    <property type="entry name" value="NEGATIVE REGULATOR OF RAS-CAMP PATHWAY"/>
    <property type="match status" value="1"/>
</dbReference>
<dbReference type="EMBL" id="JARUPT010000992">
    <property type="protein sequence ID" value="KAK0367990.1"/>
    <property type="molecule type" value="Genomic_DNA"/>
</dbReference>
<evidence type="ECO:0000313" key="4">
    <source>
        <dbReference type="Proteomes" id="UP001169217"/>
    </source>
</evidence>
<feature type="compositionally biased region" description="Acidic residues" evidence="1">
    <location>
        <begin position="210"/>
        <end position="234"/>
    </location>
</feature>
<feature type="compositionally biased region" description="Polar residues" evidence="1">
    <location>
        <begin position="101"/>
        <end position="122"/>
    </location>
</feature>
<dbReference type="Pfam" id="PF11702">
    <property type="entry name" value="DUF3295"/>
    <property type="match status" value="1"/>
</dbReference>
<feature type="region of interest" description="Disordered" evidence="1">
    <location>
        <begin position="34"/>
        <end position="183"/>
    </location>
</feature>
<feature type="compositionally biased region" description="Polar residues" evidence="1">
    <location>
        <begin position="278"/>
        <end position="295"/>
    </location>
</feature>
<gene>
    <name evidence="3" type="ORF">CLIM01_14652</name>
</gene>
<feature type="region of interest" description="Disordered" evidence="1">
    <location>
        <begin position="271"/>
        <end position="337"/>
    </location>
</feature>
<proteinExistence type="predicted"/>
<dbReference type="Proteomes" id="UP001169217">
    <property type="component" value="Unassembled WGS sequence"/>
</dbReference>
<evidence type="ECO:0000259" key="2">
    <source>
        <dbReference type="Pfam" id="PF11702"/>
    </source>
</evidence>
<keyword evidence="4" id="KW-1185">Reference proteome</keyword>
<name>A0ABQ9P792_9PEZI</name>
<reference evidence="3" key="1">
    <citation type="submission" date="2023-04" db="EMBL/GenBank/DDBJ databases">
        <title>Colletotrichum limetticola genome sequence.</title>
        <authorList>
            <person name="Baroncelli R."/>
        </authorList>
    </citation>
    <scope>NUCLEOTIDE SEQUENCE</scope>
    <source>
        <strain evidence="3">KLA-Anderson</strain>
    </source>
</reference>
<sequence length="433" mass="47561">MSCPLDIHSNVNPDAFDEIENVDPHNVYNMLMQPPPLSRSVESNSEDETPGIRLNDGPSQTRPLVRRENSTSHGNEDFFDFIHETTTPHMPPKKMPDTALESLSDNNPTSVTPVSSLEQGNSPVAPHPGNKSHNPTDGSFSSSQASVACTASETPKDANSNEEGSYPRSCLPSKTDWTSDGPLETSSYADRVLKDFINGNAFDDTSPDGSDTDYVDESAIDDEDDSSDCADSIEDSNKSSIDEKTFQRVDSKIHLRSRRSLITLMINGQSRRGRAGNLASQSTSALPPTRTSHSVSFDLAVSPNDSDDAALTMKRGDRSLSQKPITEVPPSVARPMPATASHSHLQAALTPRTTRRNMLATELTESLRRNLLWERQLKSSTANAVLKRRHTSHEVGSLKQYPEKASINENEDIPDPFQDFSKNYYGGYHSNGW</sequence>
<evidence type="ECO:0000313" key="3">
    <source>
        <dbReference type="EMBL" id="KAK0367990.1"/>
    </source>
</evidence>
<dbReference type="InterPro" id="IPR053043">
    <property type="entry name" value="Ras-cAMP_regulatory"/>
</dbReference>
<comment type="caution">
    <text evidence="3">The sequence shown here is derived from an EMBL/GenBank/DDBJ whole genome shotgun (WGS) entry which is preliminary data.</text>
</comment>
<feature type="compositionally biased region" description="Basic and acidic residues" evidence="1">
    <location>
        <begin position="65"/>
        <end position="83"/>
    </location>
</feature>
<dbReference type="InterPro" id="IPR021711">
    <property type="entry name" value="DUF3295"/>
</dbReference>
<feature type="domain" description="DUF3295" evidence="2">
    <location>
        <begin position="159"/>
        <end position="433"/>
    </location>
</feature>